<comment type="caution">
    <text evidence="1">The sequence shown here is derived from an EMBL/GenBank/DDBJ whole genome shotgun (WGS) entry which is preliminary data.</text>
</comment>
<sequence>MQRPWGQFCHICAVTRNPRARCVGCTLPAAGNQLQTVEPRSTAVNGAGGAEERPNRSLFFTQDLQDLFDGSTPV</sequence>
<organism evidence="1 2">
    <name type="scientific">Perca flavescens</name>
    <name type="common">American yellow perch</name>
    <name type="synonym">Morone flavescens</name>
    <dbReference type="NCBI Taxonomy" id="8167"/>
    <lineage>
        <taxon>Eukaryota</taxon>
        <taxon>Metazoa</taxon>
        <taxon>Chordata</taxon>
        <taxon>Craniata</taxon>
        <taxon>Vertebrata</taxon>
        <taxon>Euteleostomi</taxon>
        <taxon>Actinopterygii</taxon>
        <taxon>Neopterygii</taxon>
        <taxon>Teleostei</taxon>
        <taxon>Neoteleostei</taxon>
        <taxon>Acanthomorphata</taxon>
        <taxon>Eupercaria</taxon>
        <taxon>Perciformes</taxon>
        <taxon>Percoidei</taxon>
        <taxon>Percidae</taxon>
        <taxon>Percinae</taxon>
        <taxon>Perca</taxon>
    </lineage>
</organism>
<dbReference type="EMBL" id="SCKG01000001">
    <property type="protein sequence ID" value="TDH17232.1"/>
    <property type="molecule type" value="Genomic_DNA"/>
</dbReference>
<evidence type="ECO:0000313" key="2">
    <source>
        <dbReference type="Proteomes" id="UP000295070"/>
    </source>
</evidence>
<gene>
    <name evidence="1" type="ORF">EPR50_G00006250</name>
</gene>
<dbReference type="Proteomes" id="UP000295070">
    <property type="component" value="Chromosome 1"/>
</dbReference>
<accession>A0A484DPN2</accession>
<name>A0A484DPN2_PERFV</name>
<protein>
    <submittedName>
        <fullName evidence="1">Uncharacterized protein</fullName>
    </submittedName>
</protein>
<reference evidence="1 2" key="1">
    <citation type="submission" date="2019-01" db="EMBL/GenBank/DDBJ databases">
        <title>A chromosome-scale genome assembly of the yellow perch, Perca flavescens.</title>
        <authorList>
            <person name="Feron R."/>
            <person name="Morvezen R."/>
            <person name="Bestin A."/>
            <person name="Haffray P."/>
            <person name="Klopp C."/>
            <person name="Zahm M."/>
            <person name="Cabau C."/>
            <person name="Roques C."/>
            <person name="Donnadieu C."/>
            <person name="Bouchez O."/>
            <person name="Christie M."/>
            <person name="Larson W."/>
            <person name="Guiguen Y."/>
        </authorList>
    </citation>
    <scope>NUCLEOTIDE SEQUENCE [LARGE SCALE GENOMIC DNA]</scope>
    <source>
        <strain evidence="1">YP-PL-M2</strain>
        <tissue evidence="1">Blood</tissue>
    </source>
</reference>
<proteinExistence type="predicted"/>
<dbReference type="AlphaFoldDB" id="A0A484DPN2"/>
<evidence type="ECO:0000313" key="1">
    <source>
        <dbReference type="EMBL" id="TDH17232.1"/>
    </source>
</evidence>
<keyword evidence="2" id="KW-1185">Reference proteome</keyword>